<evidence type="ECO:0000313" key="2">
    <source>
        <dbReference type="Proteomes" id="UP000242444"/>
    </source>
</evidence>
<reference evidence="1 2" key="1">
    <citation type="submission" date="2017-07" db="EMBL/GenBank/DDBJ databases">
        <title>Amycolatopsis antarcticus sp. nov., isolated from the surface of an Antarcticus brown macroalga.</title>
        <authorList>
            <person name="Wang J."/>
            <person name="Leiva S."/>
            <person name="Huang J."/>
            <person name="Huang Y."/>
        </authorList>
    </citation>
    <scope>NUCLEOTIDE SEQUENCE [LARGE SCALE GENOMIC DNA]</scope>
    <source>
        <strain evidence="1 2">AU-G6</strain>
    </source>
</reference>
<gene>
    <name evidence="1" type="ORF">CFN78_06945</name>
</gene>
<sequence>MTDQLTLGLDDRHAGQAANLAAGTKGYRDDTERVKVALDTLIRSGTTFTAHTVYTIVQLDGGGAGFDKNLISSRIGRAAQDGVIVHTGQWVNSPRRCRHASKIKEWRGNKTRIPDQRDS</sequence>
<accession>A0A263D7N0</accession>
<dbReference type="AlphaFoldDB" id="A0A263D7N0"/>
<protein>
    <submittedName>
        <fullName evidence="1">Uncharacterized protein</fullName>
    </submittedName>
</protein>
<name>A0A263D7N0_9PSEU</name>
<keyword evidence="2" id="KW-1185">Reference proteome</keyword>
<dbReference type="EMBL" id="NKYE01000003">
    <property type="protein sequence ID" value="OZM74018.1"/>
    <property type="molecule type" value="Genomic_DNA"/>
</dbReference>
<comment type="caution">
    <text evidence="1">The sequence shown here is derived from an EMBL/GenBank/DDBJ whole genome shotgun (WGS) entry which is preliminary data.</text>
</comment>
<dbReference type="InParanoid" id="A0A263D7N0"/>
<organism evidence="1 2">
    <name type="scientific">Amycolatopsis antarctica</name>
    <dbReference type="NCBI Taxonomy" id="1854586"/>
    <lineage>
        <taxon>Bacteria</taxon>
        <taxon>Bacillati</taxon>
        <taxon>Actinomycetota</taxon>
        <taxon>Actinomycetes</taxon>
        <taxon>Pseudonocardiales</taxon>
        <taxon>Pseudonocardiaceae</taxon>
        <taxon>Amycolatopsis</taxon>
    </lineage>
</organism>
<dbReference type="Proteomes" id="UP000242444">
    <property type="component" value="Unassembled WGS sequence"/>
</dbReference>
<proteinExistence type="predicted"/>
<evidence type="ECO:0000313" key="1">
    <source>
        <dbReference type="EMBL" id="OZM74018.1"/>
    </source>
</evidence>